<feature type="transmembrane region" description="Helical" evidence="1">
    <location>
        <begin position="124"/>
        <end position="146"/>
    </location>
</feature>
<dbReference type="Pfam" id="PF18895">
    <property type="entry name" value="T4SS_pilin"/>
    <property type="match status" value="1"/>
</dbReference>
<reference evidence="2 3" key="1">
    <citation type="journal article" date="2016" name="Nat. Commun.">
        <title>Thousands of microbial genomes shed light on interconnected biogeochemical processes in an aquifer system.</title>
        <authorList>
            <person name="Anantharaman K."/>
            <person name="Brown C.T."/>
            <person name="Hug L.A."/>
            <person name="Sharon I."/>
            <person name="Castelle C.J."/>
            <person name="Probst A.J."/>
            <person name="Thomas B.C."/>
            <person name="Singh A."/>
            <person name="Wilkins M.J."/>
            <person name="Karaoz U."/>
            <person name="Brodie E.L."/>
            <person name="Williams K.H."/>
            <person name="Hubbard S.S."/>
            <person name="Banfield J.F."/>
        </authorList>
    </citation>
    <scope>NUCLEOTIDE SEQUENCE [LARGE SCALE GENOMIC DNA]</scope>
</reference>
<feature type="transmembrane region" description="Helical" evidence="1">
    <location>
        <begin position="12"/>
        <end position="32"/>
    </location>
</feature>
<keyword evidence="1" id="KW-0812">Transmembrane</keyword>
<sequence>MNKVFSKKIVKTIVLIITIMICFSVITEQIFADKVSDTEGLYYTENDPLLEKVKERIKEAQTKLQQGESIEETTAEKSIRESQEREMLKQGNKFYKEKIKIDFVPLAPIPGLIDKDTAKDPSKFFNALFTYGITIAGLLAVIMITVGGIQYMSSDAVSNKTEGRERITYALMGLLLVLFSWVLLYTINPEILNLTLFK</sequence>
<feature type="transmembrane region" description="Helical" evidence="1">
    <location>
        <begin position="167"/>
        <end position="187"/>
    </location>
</feature>
<evidence type="ECO:0000313" key="3">
    <source>
        <dbReference type="Proteomes" id="UP000186029"/>
    </source>
</evidence>
<dbReference type="EMBL" id="MFAC01000008">
    <property type="protein sequence ID" value="OGD67508.1"/>
    <property type="molecule type" value="Genomic_DNA"/>
</dbReference>
<accession>A0A1F5EJC9</accession>
<name>A0A1F5EJC9_9BACT</name>
<proteinExistence type="predicted"/>
<organism evidence="2 3">
    <name type="scientific">Candidatus Campbellbacteria bacterium RIFCSPLOWO2_02_35_12</name>
    <dbReference type="NCBI Taxonomy" id="1797580"/>
    <lineage>
        <taxon>Bacteria</taxon>
        <taxon>Candidatus Campbelliibacteriota</taxon>
    </lineage>
</organism>
<dbReference type="InterPro" id="IPR043993">
    <property type="entry name" value="T4SS_pilin"/>
</dbReference>
<keyword evidence="1" id="KW-0472">Membrane</keyword>
<dbReference type="STRING" id="1797580.A2Z61_00835"/>
<dbReference type="AlphaFoldDB" id="A0A1F5EJC9"/>
<evidence type="ECO:0000256" key="1">
    <source>
        <dbReference type="SAM" id="Phobius"/>
    </source>
</evidence>
<gene>
    <name evidence="2" type="ORF">A2Z61_00835</name>
</gene>
<evidence type="ECO:0000313" key="2">
    <source>
        <dbReference type="EMBL" id="OGD67508.1"/>
    </source>
</evidence>
<protein>
    <submittedName>
        <fullName evidence="2">Uncharacterized protein</fullName>
    </submittedName>
</protein>
<keyword evidence="1" id="KW-1133">Transmembrane helix</keyword>
<comment type="caution">
    <text evidence="2">The sequence shown here is derived from an EMBL/GenBank/DDBJ whole genome shotgun (WGS) entry which is preliminary data.</text>
</comment>
<dbReference type="Proteomes" id="UP000186029">
    <property type="component" value="Unassembled WGS sequence"/>
</dbReference>